<accession>A0A931WPA4</accession>
<evidence type="ECO:0000259" key="2">
    <source>
        <dbReference type="PROSITE" id="PS50164"/>
    </source>
</evidence>
<dbReference type="Gene3D" id="3.40.1440.10">
    <property type="entry name" value="GIY-YIG endonuclease"/>
    <property type="match status" value="1"/>
</dbReference>
<comment type="caution">
    <text evidence="4">The sequence shown here is derived from an EMBL/GenBank/DDBJ whole genome shotgun (WGS) entry which is preliminary data.</text>
</comment>
<evidence type="ECO:0000313" key="4">
    <source>
        <dbReference type="EMBL" id="MBI2096745.1"/>
    </source>
</evidence>
<dbReference type="Gene3D" id="4.10.860.10">
    <property type="entry name" value="UVR domain"/>
    <property type="match status" value="1"/>
</dbReference>
<dbReference type="GO" id="GO:0009381">
    <property type="term" value="F:excinuclease ABC activity"/>
    <property type="evidence" value="ECO:0007669"/>
    <property type="project" value="InterPro"/>
</dbReference>
<dbReference type="PROSITE" id="PS50165">
    <property type="entry name" value="UVRC"/>
    <property type="match status" value="1"/>
</dbReference>
<name>A0A931WPA4_9BACT</name>
<dbReference type="EMBL" id="JACOZA010000029">
    <property type="protein sequence ID" value="MBI2096745.1"/>
    <property type="molecule type" value="Genomic_DNA"/>
</dbReference>
<dbReference type="InterPro" id="IPR000305">
    <property type="entry name" value="GIY-YIG_endonuc"/>
</dbReference>
<dbReference type="InterPro" id="IPR036876">
    <property type="entry name" value="UVR_dom_sf"/>
</dbReference>
<feature type="domain" description="UVR" evidence="1">
    <location>
        <begin position="220"/>
        <end position="255"/>
    </location>
</feature>
<reference evidence="4" key="1">
    <citation type="submission" date="2020-07" db="EMBL/GenBank/DDBJ databases">
        <title>Huge and variable diversity of episymbiotic CPR bacteria and DPANN archaea in groundwater ecosystems.</title>
        <authorList>
            <person name="He C.Y."/>
            <person name="Keren R."/>
            <person name="Whittaker M."/>
            <person name="Farag I.F."/>
            <person name="Doudna J."/>
            <person name="Cate J.H.D."/>
            <person name="Banfield J.F."/>
        </authorList>
    </citation>
    <scope>NUCLEOTIDE SEQUENCE</scope>
    <source>
        <strain evidence="4">NC_groundwater_193_Ag_S-0.1um_51_7</strain>
    </source>
</reference>
<dbReference type="CDD" id="cd10434">
    <property type="entry name" value="GIY-YIG_UvrC_Cho"/>
    <property type="match status" value="1"/>
</dbReference>
<dbReference type="Gene3D" id="3.30.420.340">
    <property type="entry name" value="UvrC, RNAse H endonuclease domain"/>
    <property type="match status" value="1"/>
</dbReference>
<feature type="domain" description="UvrC family homology region profile" evidence="3">
    <location>
        <begin position="264"/>
        <end position="373"/>
    </location>
</feature>
<dbReference type="InterPro" id="IPR047296">
    <property type="entry name" value="GIY-YIG_UvrC_Cho"/>
</dbReference>
<dbReference type="Proteomes" id="UP000724148">
    <property type="component" value="Unassembled WGS sequence"/>
</dbReference>
<protein>
    <submittedName>
        <fullName evidence="4">GIY-YIG nuclease family protein</fullName>
    </submittedName>
</protein>
<dbReference type="GO" id="GO:0006289">
    <property type="term" value="P:nucleotide-excision repair"/>
    <property type="evidence" value="ECO:0007669"/>
    <property type="project" value="InterPro"/>
</dbReference>
<dbReference type="InterPro" id="IPR050066">
    <property type="entry name" value="UvrABC_protein_C"/>
</dbReference>
<proteinExistence type="predicted"/>
<dbReference type="PROSITE" id="PS50164">
    <property type="entry name" value="GIY_YIG"/>
    <property type="match status" value="1"/>
</dbReference>
<dbReference type="GO" id="GO:0009380">
    <property type="term" value="C:excinuclease repair complex"/>
    <property type="evidence" value="ECO:0007669"/>
    <property type="project" value="TreeGrafter"/>
</dbReference>
<organism evidence="4 5">
    <name type="scientific">Candidatus Sungiibacteriota bacterium</name>
    <dbReference type="NCBI Taxonomy" id="2750080"/>
    <lineage>
        <taxon>Bacteria</taxon>
        <taxon>Candidatus Sungiibacteriota</taxon>
    </lineage>
</organism>
<sequence length="458" mass="52952">MLKKPRLIPTNSGVYIFRKDKTPLYVGKAASLKKRVSSYFKRNAGWKIDQLRRESTKIEFIKTPSEIEALIKEAELIKKHVPKFNILMRDDKSFTYIGITRGEFPRFYLTHQLTRGQVTGGRWRGKRLNKSSSPIPYHLAPTFIGPFVESSTLKQTLYMLRGIFPYCTCKEPHYGKCVNAQIGRCPGYCCEKGRIATKEEIGQYQKNVRAVVSILSGKRHALLKGLKKEMRDTSRRQEFERAAKLRDQIYGLESLHEHRGIATHQRAEIPYHKIERVLQSLLKTRDPIRRVEGYDIANISGTDSTASMIVFYDGRPDKSQYRKFKIKTVAGPNDVASHREVLRRRLIHSEWEYPDLILIDGGKPQLNAVLPLLNAKAFRKIKMLALSKPPRRHFTRAPSGAGQNEDLLHFAGRAQPMPIKSLPPPVMYFLQRVRDESHRFVRHYHHLLRRKSTLNIKS</sequence>
<dbReference type="PANTHER" id="PTHR30562:SF1">
    <property type="entry name" value="UVRABC SYSTEM PROTEIN C"/>
    <property type="match status" value="1"/>
</dbReference>
<dbReference type="InterPro" id="IPR035901">
    <property type="entry name" value="GIY-YIG_endonuc_sf"/>
</dbReference>
<dbReference type="Pfam" id="PF01541">
    <property type="entry name" value="GIY-YIG"/>
    <property type="match status" value="1"/>
</dbReference>
<dbReference type="SUPFAM" id="SSF46600">
    <property type="entry name" value="C-terminal UvrC-binding domain of UvrB"/>
    <property type="match status" value="1"/>
</dbReference>
<feature type="domain" description="GIY-YIG" evidence="2">
    <location>
        <begin position="10"/>
        <end position="86"/>
    </location>
</feature>
<dbReference type="InterPro" id="IPR038476">
    <property type="entry name" value="UvrC_RNase_H_dom_sf"/>
</dbReference>
<dbReference type="SUPFAM" id="SSF82771">
    <property type="entry name" value="GIY-YIG endonuclease"/>
    <property type="match status" value="1"/>
</dbReference>
<dbReference type="InterPro" id="IPR001162">
    <property type="entry name" value="UvrC_RNase_H_dom"/>
</dbReference>
<gene>
    <name evidence="4" type="ORF">HYT40_01135</name>
</gene>
<dbReference type="PANTHER" id="PTHR30562">
    <property type="entry name" value="UVRC/OXIDOREDUCTASE"/>
    <property type="match status" value="1"/>
</dbReference>
<evidence type="ECO:0000259" key="3">
    <source>
        <dbReference type="PROSITE" id="PS50165"/>
    </source>
</evidence>
<dbReference type="Pfam" id="PF02151">
    <property type="entry name" value="UVR"/>
    <property type="match status" value="1"/>
</dbReference>
<evidence type="ECO:0000313" key="5">
    <source>
        <dbReference type="Proteomes" id="UP000724148"/>
    </source>
</evidence>
<evidence type="ECO:0000259" key="1">
    <source>
        <dbReference type="PROSITE" id="PS50151"/>
    </source>
</evidence>
<dbReference type="AlphaFoldDB" id="A0A931WPA4"/>
<dbReference type="Pfam" id="PF08459">
    <property type="entry name" value="UvrC_RNaseH_dom"/>
    <property type="match status" value="1"/>
</dbReference>
<dbReference type="InterPro" id="IPR001943">
    <property type="entry name" value="UVR_dom"/>
</dbReference>
<dbReference type="SMART" id="SM00465">
    <property type="entry name" value="GIYc"/>
    <property type="match status" value="1"/>
</dbReference>
<dbReference type="PROSITE" id="PS50151">
    <property type="entry name" value="UVR"/>
    <property type="match status" value="1"/>
</dbReference>